<evidence type="ECO:0000256" key="1">
    <source>
        <dbReference type="SAM" id="MobiDB-lite"/>
    </source>
</evidence>
<dbReference type="PANTHER" id="PTHR10827:SF85">
    <property type="entry name" value="CALCIUM-BINDING PROTEIN"/>
    <property type="match status" value="1"/>
</dbReference>
<dbReference type="SUPFAM" id="SSF47473">
    <property type="entry name" value="EF-hand"/>
    <property type="match status" value="1"/>
</dbReference>
<feature type="compositionally biased region" description="Basic and acidic residues" evidence="1">
    <location>
        <begin position="195"/>
        <end position="217"/>
    </location>
</feature>
<comment type="caution">
    <text evidence="3">The sequence shown here is derived from an EMBL/GenBank/DDBJ whole genome shotgun (WGS) entry which is preliminary data.</text>
</comment>
<dbReference type="PROSITE" id="PS00018">
    <property type="entry name" value="EF_HAND_1"/>
    <property type="match status" value="2"/>
</dbReference>
<feature type="region of interest" description="Disordered" evidence="1">
    <location>
        <begin position="147"/>
        <end position="254"/>
    </location>
</feature>
<dbReference type="Proteomes" id="UP000697995">
    <property type="component" value="Unassembled WGS sequence"/>
</dbReference>
<keyword evidence="4" id="KW-1185">Reference proteome</keyword>
<gene>
    <name evidence="3" type="ORF">CKO45_12040</name>
</gene>
<sequence length="254" mass="26867">MAGAGWPRRDLAGRPMFGRIGPCRAPGLASVGPVTLPHPRMGGPSWQGYRAGASLRGRTRWPDHEKDPPMTMFRMALLGAAILAGAAAPALAQPAPPPAGGPGGAPGGPPGPRGERGPGAMFNQFDTNRDGRVTWDEAWGVIQQRFQAADTDRDGGLTQDEMANARLRPGAPRPEGPPPGPQRERMVGMMFRALDANRDGKVTPEEIRPAAEARFRSFDANGDGAVTRDELPTPPPRRDHRGPGGDRPAPTQPG</sequence>
<name>A0ABS1CX67_9PROT</name>
<feature type="region of interest" description="Disordered" evidence="1">
    <location>
        <begin position="93"/>
        <end position="127"/>
    </location>
</feature>
<dbReference type="InterPro" id="IPR018247">
    <property type="entry name" value="EF_Hand_1_Ca_BS"/>
</dbReference>
<dbReference type="PANTHER" id="PTHR10827">
    <property type="entry name" value="RETICULOCALBIN"/>
    <property type="match status" value="1"/>
</dbReference>
<feature type="domain" description="EF-hand" evidence="2">
    <location>
        <begin position="113"/>
        <end position="148"/>
    </location>
</feature>
<accession>A0ABS1CX67</accession>
<proteinExistence type="predicted"/>
<organism evidence="3 4">
    <name type="scientific">Paracraurococcus ruber</name>
    <dbReference type="NCBI Taxonomy" id="77675"/>
    <lineage>
        <taxon>Bacteria</taxon>
        <taxon>Pseudomonadati</taxon>
        <taxon>Pseudomonadota</taxon>
        <taxon>Alphaproteobacteria</taxon>
        <taxon>Acetobacterales</taxon>
        <taxon>Roseomonadaceae</taxon>
        <taxon>Paracraurococcus</taxon>
    </lineage>
</organism>
<dbReference type="Gene3D" id="1.10.238.10">
    <property type="entry name" value="EF-hand"/>
    <property type="match status" value="2"/>
</dbReference>
<dbReference type="EMBL" id="NRSG01000076">
    <property type="protein sequence ID" value="MBK1658963.1"/>
    <property type="molecule type" value="Genomic_DNA"/>
</dbReference>
<dbReference type="Pfam" id="PF13202">
    <property type="entry name" value="EF-hand_5"/>
    <property type="match status" value="4"/>
</dbReference>
<dbReference type="InterPro" id="IPR002048">
    <property type="entry name" value="EF_hand_dom"/>
</dbReference>
<evidence type="ECO:0000259" key="2">
    <source>
        <dbReference type="PROSITE" id="PS50222"/>
    </source>
</evidence>
<dbReference type="PROSITE" id="PS50222">
    <property type="entry name" value="EF_HAND_2"/>
    <property type="match status" value="2"/>
</dbReference>
<feature type="domain" description="EF-hand" evidence="2">
    <location>
        <begin position="182"/>
        <end position="217"/>
    </location>
</feature>
<evidence type="ECO:0000313" key="3">
    <source>
        <dbReference type="EMBL" id="MBK1658963.1"/>
    </source>
</evidence>
<feature type="compositionally biased region" description="Pro residues" evidence="1">
    <location>
        <begin position="171"/>
        <end position="181"/>
    </location>
</feature>
<protein>
    <recommendedName>
        <fullName evidence="2">EF-hand domain-containing protein</fullName>
    </recommendedName>
</protein>
<reference evidence="3 4" key="1">
    <citation type="journal article" date="2020" name="Microorganisms">
        <title>Osmotic Adaptation and Compatible Solute Biosynthesis of Phototrophic Bacteria as Revealed from Genome Analyses.</title>
        <authorList>
            <person name="Imhoff J.F."/>
            <person name="Rahn T."/>
            <person name="Kunzel S."/>
            <person name="Keller A."/>
            <person name="Neulinger S.C."/>
        </authorList>
    </citation>
    <scope>NUCLEOTIDE SEQUENCE [LARGE SCALE GENOMIC DNA]</scope>
    <source>
        <strain evidence="3 4">DSM 15382</strain>
    </source>
</reference>
<evidence type="ECO:0000313" key="4">
    <source>
        <dbReference type="Proteomes" id="UP000697995"/>
    </source>
</evidence>
<dbReference type="InterPro" id="IPR011992">
    <property type="entry name" value="EF-hand-dom_pair"/>
</dbReference>